<dbReference type="GO" id="GO:0000049">
    <property type="term" value="F:tRNA binding"/>
    <property type="evidence" value="ECO:0007669"/>
    <property type="project" value="UniProtKB-UniRule"/>
</dbReference>
<dbReference type="GO" id="GO:0003735">
    <property type="term" value="F:structural constituent of ribosome"/>
    <property type="evidence" value="ECO:0007669"/>
    <property type="project" value="UniProtKB-UniRule"/>
</dbReference>
<evidence type="ECO:0000256" key="4">
    <source>
        <dbReference type="ARBA" id="ARBA00035162"/>
    </source>
</evidence>
<dbReference type="InterPro" id="IPR036838">
    <property type="entry name" value="Ribosomal_uS10_dom_sf"/>
</dbReference>
<dbReference type="FunFam" id="3.30.70.600:FF:000004">
    <property type="entry name" value="30S ribosomal protein S10"/>
    <property type="match status" value="1"/>
</dbReference>
<dbReference type="PROSITE" id="PS00361">
    <property type="entry name" value="RIBOSOMAL_S10"/>
    <property type="match status" value="1"/>
</dbReference>
<feature type="domain" description="Small ribosomal subunit protein uS10" evidence="6">
    <location>
        <begin position="5"/>
        <end position="100"/>
    </location>
</feature>
<dbReference type="PANTHER" id="PTHR11700">
    <property type="entry name" value="30S RIBOSOMAL PROTEIN S10 FAMILY MEMBER"/>
    <property type="match status" value="1"/>
</dbReference>
<evidence type="ECO:0000259" key="6">
    <source>
        <dbReference type="SMART" id="SM01403"/>
    </source>
</evidence>
<dbReference type="PRINTS" id="PR00971">
    <property type="entry name" value="RIBOSOMALS10"/>
</dbReference>
<comment type="subunit">
    <text evidence="5">Part of the 30S ribosomal subunit.</text>
</comment>
<dbReference type="InterPro" id="IPR027486">
    <property type="entry name" value="Ribosomal_uS10_dom"/>
</dbReference>
<reference evidence="7" key="1">
    <citation type="journal article" date="2017" name="Nature">
        <title>Metagenomic exploration of ASGARD archaea illuminates the origin of cellular complexity in eukaryotes.</title>
        <authorList>
            <person name="Zaremba-Niedzwiedzka K."/>
            <person name="Caceres E.F."/>
            <person name="Saw J.H.W."/>
            <person name="Backstrom D."/>
            <person name="Juzokaite L."/>
            <person name="Vancaester E."/>
            <person name="Seitz K.W."/>
            <person name="Anantharaman K."/>
            <person name="Starnawski P."/>
            <person name="Kjeldsen K.U."/>
            <person name="Stott M.B."/>
            <person name="Nunoura T."/>
            <person name="Banfield J.F."/>
            <person name="Schramm A."/>
            <person name="Baker B.J."/>
            <person name="Spang A."/>
            <person name="Ettema T.J.G."/>
        </authorList>
    </citation>
    <scope>NUCLEOTIDE SEQUENCE</scope>
    <source>
        <strain evidence="7">TIV_1</strain>
    </source>
</reference>
<dbReference type="HAMAP" id="MF_00508">
    <property type="entry name" value="Ribosomal_uS10"/>
    <property type="match status" value="1"/>
</dbReference>
<accession>A0A1L2JKA2</accession>
<dbReference type="SUPFAM" id="SSF54999">
    <property type="entry name" value="Ribosomal protein S10"/>
    <property type="match status" value="1"/>
</dbReference>
<evidence type="ECO:0000256" key="2">
    <source>
        <dbReference type="ARBA" id="ARBA00022980"/>
    </source>
</evidence>
<comment type="similarity">
    <text evidence="1 5">Belongs to the universal ribosomal protein uS10 family.</text>
</comment>
<dbReference type="AlphaFoldDB" id="A0A1L2JKA2"/>
<dbReference type="SMART" id="SM01403">
    <property type="entry name" value="Ribosomal_S10"/>
    <property type="match status" value="1"/>
</dbReference>
<dbReference type="NCBIfam" id="TIGR01046">
    <property type="entry name" value="uS10_euk_arch"/>
    <property type="match status" value="1"/>
</dbReference>
<comment type="function">
    <text evidence="5">Involved in the binding of tRNA to the ribosomes.</text>
</comment>
<evidence type="ECO:0000313" key="7">
    <source>
        <dbReference type="EMBL" id="AOZ56158.1"/>
    </source>
</evidence>
<dbReference type="Gene3D" id="3.30.70.600">
    <property type="entry name" value="Ribosomal protein S10 domain"/>
    <property type="match status" value="1"/>
</dbReference>
<keyword evidence="2 5" id="KW-0689">Ribosomal protein</keyword>
<protein>
    <recommendedName>
        <fullName evidence="4 5">Small ribosomal subunit protein uS10</fullName>
    </recommendedName>
</protein>
<gene>
    <name evidence="5" type="primary">rps10</name>
</gene>
<dbReference type="GO" id="GO:0015935">
    <property type="term" value="C:small ribosomal subunit"/>
    <property type="evidence" value="ECO:0007669"/>
    <property type="project" value="UniProtKB-UniRule"/>
</dbReference>
<dbReference type="InterPro" id="IPR018268">
    <property type="entry name" value="Ribosomal_uS10_CS"/>
</dbReference>
<evidence type="ECO:0000256" key="1">
    <source>
        <dbReference type="ARBA" id="ARBA00007102"/>
    </source>
</evidence>
<dbReference type="InterPro" id="IPR005729">
    <property type="entry name" value="Ribosomal_uS10_euk/arc"/>
</dbReference>
<organism evidence="7">
    <name type="scientific">uncultured korarchaeote</name>
    <dbReference type="NCBI Taxonomy" id="161241"/>
    <lineage>
        <taxon>Archaea</taxon>
        <taxon>Thermoproteota</taxon>
        <taxon>environmental samples</taxon>
    </lineage>
</organism>
<dbReference type="InterPro" id="IPR001848">
    <property type="entry name" value="Ribosomal_uS10"/>
</dbReference>
<keyword evidence="3 5" id="KW-0687">Ribonucleoprotein</keyword>
<evidence type="ECO:0000256" key="5">
    <source>
        <dbReference type="HAMAP-Rule" id="MF_00508"/>
    </source>
</evidence>
<evidence type="ECO:0000256" key="3">
    <source>
        <dbReference type="ARBA" id="ARBA00023274"/>
    </source>
</evidence>
<dbReference type="EMBL" id="KX765072">
    <property type="protein sequence ID" value="AOZ56158.1"/>
    <property type="molecule type" value="Genomic_DNA"/>
</dbReference>
<name>A0A1L2JKA2_9CREN</name>
<dbReference type="Pfam" id="PF00338">
    <property type="entry name" value="Ribosomal_S10"/>
    <property type="match status" value="1"/>
</dbReference>
<sequence length="102" mass="11810">MRGLRIELVSTNYKSLETVCKQLKEIVTRSGARIIGPVPLPTKKLRITTRRTPCGQGGKTWERWELRIHKRIIDIPNPDERLMRRIMSIAIPEDVKVNIILP</sequence>
<proteinExistence type="inferred from homology"/>
<dbReference type="GO" id="GO:0006412">
    <property type="term" value="P:translation"/>
    <property type="evidence" value="ECO:0007669"/>
    <property type="project" value="UniProtKB-UniRule"/>
</dbReference>